<evidence type="ECO:0000256" key="1">
    <source>
        <dbReference type="SAM" id="MobiDB-lite"/>
    </source>
</evidence>
<dbReference type="EMBL" id="AE017341">
    <property type="protein sequence ID" value="AAW40823.1"/>
    <property type="molecule type" value="Genomic_DNA"/>
</dbReference>
<feature type="domain" description="PIN" evidence="2">
    <location>
        <begin position="61"/>
        <end position="202"/>
    </location>
</feature>
<dbReference type="PANTHER" id="PTHR16161">
    <property type="entry name" value="TRANSCRIPTIONAL PROTEIN SWT1"/>
    <property type="match status" value="1"/>
</dbReference>
<dbReference type="VEuPathDB" id="FungiDB:CNA02560"/>
<evidence type="ECO:0000313" key="3">
    <source>
        <dbReference type="EMBL" id="AAW40823.1"/>
    </source>
</evidence>
<dbReference type="FunFam" id="3.40.50.1010:FF:000118">
    <property type="entry name" value="Expressed protein"/>
    <property type="match status" value="1"/>
</dbReference>
<proteinExistence type="predicted"/>
<evidence type="ECO:0000313" key="4">
    <source>
        <dbReference type="Proteomes" id="UP000002149"/>
    </source>
</evidence>
<dbReference type="RefSeq" id="XP_566642.1">
    <property type="nucleotide sequence ID" value="XM_566642.2"/>
</dbReference>
<dbReference type="KEGG" id="cne:CNA02560"/>
<accession>Q5KPJ6</accession>
<dbReference type="Proteomes" id="UP000002149">
    <property type="component" value="Chromosome 1"/>
</dbReference>
<dbReference type="InterPro" id="IPR052626">
    <property type="entry name" value="SWT1_Regulator"/>
</dbReference>
<dbReference type="InParanoid" id="Q5KPJ6"/>
<dbReference type="OrthoDB" id="2017974at2759"/>
<dbReference type="InterPro" id="IPR029060">
    <property type="entry name" value="PIN-like_dom_sf"/>
</dbReference>
<feature type="region of interest" description="Disordered" evidence="1">
    <location>
        <begin position="1"/>
        <end position="30"/>
    </location>
</feature>
<protein>
    <submittedName>
        <fullName evidence="3">Expressed protein</fullName>
    </submittedName>
</protein>
<feature type="compositionally biased region" description="Low complexity" evidence="1">
    <location>
        <begin position="8"/>
        <end position="30"/>
    </location>
</feature>
<sequence>MYSLPTQSLSHINSPSHPSSPQPAAFPSSPSLLRDVGDEQMIWEPIEPIVPDTSQMHYLALDTNILINYLNTVRTLHTLLSASVDRLRLLILIPIKVIQEIDGLKHSQKLPYPDSPVDIGRLARLANTWLLETNRIKREGGLSAVRCQSLKERYDRSMIGGKGDDDILDCCMYFDQHGAKVVLWTNDKNLSLKAEANNIQTLGGHPSSLSALLKVSGADLPSDLWDQAAALDGDAQKSAESPETHKDNSDIHMNDADHLVESCHDFDSLSSPIFDQSNSGKPKYFADLPPIFSHGSREINQVHTPPQADTVQRRYPLLSNPGQDDDIEIDEEPLSHCSAFSSRTTHSAASTSHASSIHAELSSHRRFARHPSSLMLSSLRISLLSPTLALISHPSYAPHVSSSPPPSTLPSVSILSTLLSSLTSLDSYLSSQSYPIEHPLRLSLMRGTIAVKTIQKYIEYHENPQANGGTRRIKTNDMLVAVNNLRDTLKDLDVEMGMDVLDDFKGYD</sequence>
<evidence type="ECO:0000259" key="2">
    <source>
        <dbReference type="Pfam" id="PF13638"/>
    </source>
</evidence>
<dbReference type="SUPFAM" id="SSF88723">
    <property type="entry name" value="PIN domain-like"/>
    <property type="match status" value="1"/>
</dbReference>
<name>Q5KPJ6_CRYD1</name>
<reference evidence="3 4" key="1">
    <citation type="journal article" date="2005" name="Science">
        <title>The genome of the basidiomycetous yeast and human pathogen Cryptococcus neoformans.</title>
        <authorList>
            <person name="Loftus B.J."/>
            <person name="Fung E."/>
            <person name="Roncaglia P."/>
            <person name="Rowley D."/>
            <person name="Amedeo P."/>
            <person name="Bruno D."/>
            <person name="Vamathevan J."/>
            <person name="Miranda M."/>
            <person name="Anderson I.J."/>
            <person name="Fraser J.A."/>
            <person name="Allen J.E."/>
            <person name="Bosdet I.E."/>
            <person name="Brent M.R."/>
            <person name="Chiu R."/>
            <person name="Doering T.L."/>
            <person name="Donlin M.J."/>
            <person name="D'Souza C.A."/>
            <person name="Fox D.S."/>
            <person name="Grinberg V."/>
            <person name="Fu J."/>
            <person name="Fukushima M."/>
            <person name="Haas B.J."/>
            <person name="Huang J.C."/>
            <person name="Janbon G."/>
            <person name="Jones S.J."/>
            <person name="Koo H.L."/>
            <person name="Krzywinski M.I."/>
            <person name="Kwon-Chung J.K."/>
            <person name="Lengeler K.B."/>
            <person name="Maiti R."/>
            <person name="Marra M.A."/>
            <person name="Marra R.E."/>
            <person name="Mathewson C.A."/>
            <person name="Mitchell T.G."/>
            <person name="Pertea M."/>
            <person name="Riggs F.R."/>
            <person name="Salzberg S.L."/>
            <person name="Schein J.E."/>
            <person name="Shvartsbeyn A."/>
            <person name="Shin H."/>
            <person name="Shumway M."/>
            <person name="Specht C.A."/>
            <person name="Suh B.B."/>
            <person name="Tenney A."/>
            <person name="Utterback T.R."/>
            <person name="Wickes B.L."/>
            <person name="Wortman J.R."/>
            <person name="Wye N.H."/>
            <person name="Kronstad J.W."/>
            <person name="Lodge J.K."/>
            <person name="Heitman J."/>
            <person name="Davis R.W."/>
            <person name="Fraser C.M."/>
            <person name="Hyman R.W."/>
        </authorList>
    </citation>
    <scope>NUCLEOTIDE SEQUENCE [LARGE SCALE GENOMIC DNA]</scope>
    <source>
        <strain evidence="4">JEC21 / ATCC MYA-565</strain>
    </source>
</reference>
<dbReference type="PANTHER" id="PTHR16161:SF0">
    <property type="entry name" value="TRANSCRIPTIONAL PROTEIN SWT1"/>
    <property type="match status" value="1"/>
</dbReference>
<dbReference type="eggNOG" id="KOG4689">
    <property type="taxonomic scope" value="Eukaryota"/>
</dbReference>
<dbReference type="OMA" id="HLVESCH"/>
<dbReference type="Gene3D" id="3.40.50.1010">
    <property type="entry name" value="5'-nuclease"/>
    <property type="match status" value="1"/>
</dbReference>
<dbReference type="Pfam" id="PF13638">
    <property type="entry name" value="PIN_4"/>
    <property type="match status" value="1"/>
</dbReference>
<dbReference type="CDD" id="cd18727">
    <property type="entry name" value="PIN_Swt1-like"/>
    <property type="match status" value="1"/>
</dbReference>
<feature type="compositionally biased region" description="Basic and acidic residues" evidence="1">
    <location>
        <begin position="234"/>
        <end position="251"/>
    </location>
</feature>
<gene>
    <name evidence="3" type="ordered locus">CNA02560</name>
</gene>
<dbReference type="PaxDb" id="214684-Q5KPJ6"/>
<organism evidence="3 4">
    <name type="scientific">Cryptococcus deneoformans (strain JEC21 / ATCC MYA-565)</name>
    <name type="common">Cryptococcus neoformans var. neoformans serotype D</name>
    <dbReference type="NCBI Taxonomy" id="214684"/>
    <lineage>
        <taxon>Eukaryota</taxon>
        <taxon>Fungi</taxon>
        <taxon>Dikarya</taxon>
        <taxon>Basidiomycota</taxon>
        <taxon>Agaricomycotina</taxon>
        <taxon>Tremellomycetes</taxon>
        <taxon>Tremellales</taxon>
        <taxon>Cryptococcaceae</taxon>
        <taxon>Cryptococcus</taxon>
        <taxon>Cryptococcus neoformans species complex</taxon>
    </lineage>
</organism>
<dbReference type="AlphaFoldDB" id="Q5KPJ6"/>
<keyword evidence="4" id="KW-1185">Reference proteome</keyword>
<dbReference type="GO" id="GO:0005634">
    <property type="term" value="C:nucleus"/>
    <property type="evidence" value="ECO:0000318"/>
    <property type="project" value="GO_Central"/>
</dbReference>
<dbReference type="GO" id="GO:0004540">
    <property type="term" value="F:RNA nuclease activity"/>
    <property type="evidence" value="ECO:0007669"/>
    <property type="project" value="UniProtKB-ARBA"/>
</dbReference>
<dbReference type="GeneID" id="3253571"/>
<feature type="region of interest" description="Disordered" evidence="1">
    <location>
        <begin position="232"/>
        <end position="251"/>
    </location>
</feature>
<dbReference type="HOGENOM" id="CLU_539700_0_0_1"/>
<dbReference type="InterPro" id="IPR002716">
    <property type="entry name" value="PIN_dom"/>
</dbReference>